<feature type="transmembrane region" description="Helical" evidence="2">
    <location>
        <begin position="321"/>
        <end position="340"/>
    </location>
</feature>
<evidence type="ECO:0000313" key="4">
    <source>
        <dbReference type="EMBL" id="RUS32708.1"/>
    </source>
</evidence>
<organism evidence="4 5">
    <name type="scientific">Jimgerdemannia flammicorona</name>
    <dbReference type="NCBI Taxonomy" id="994334"/>
    <lineage>
        <taxon>Eukaryota</taxon>
        <taxon>Fungi</taxon>
        <taxon>Fungi incertae sedis</taxon>
        <taxon>Mucoromycota</taxon>
        <taxon>Mucoromycotina</taxon>
        <taxon>Endogonomycetes</taxon>
        <taxon>Endogonales</taxon>
        <taxon>Endogonaceae</taxon>
        <taxon>Jimgerdemannia</taxon>
    </lineage>
</organism>
<feature type="region of interest" description="Disordered" evidence="1">
    <location>
        <begin position="441"/>
        <end position="521"/>
    </location>
</feature>
<dbReference type="AlphaFoldDB" id="A0A433QSH8"/>
<evidence type="ECO:0000256" key="2">
    <source>
        <dbReference type="SAM" id="Phobius"/>
    </source>
</evidence>
<keyword evidence="5" id="KW-1185">Reference proteome</keyword>
<feature type="compositionally biased region" description="Gly residues" evidence="1">
    <location>
        <begin position="117"/>
        <end position="127"/>
    </location>
</feature>
<feature type="transmembrane region" description="Helical" evidence="2">
    <location>
        <begin position="266"/>
        <end position="288"/>
    </location>
</feature>
<feature type="compositionally biased region" description="Basic and acidic residues" evidence="1">
    <location>
        <begin position="445"/>
        <end position="460"/>
    </location>
</feature>
<comment type="caution">
    <text evidence="4">The sequence shown here is derived from an EMBL/GenBank/DDBJ whole genome shotgun (WGS) entry which is preliminary data.</text>
</comment>
<keyword evidence="2" id="KW-0472">Membrane</keyword>
<reference evidence="4 5" key="1">
    <citation type="journal article" date="2018" name="New Phytol.">
        <title>Phylogenomics of Endogonaceae and evolution of mycorrhizas within Mucoromycota.</title>
        <authorList>
            <person name="Chang Y."/>
            <person name="Desiro A."/>
            <person name="Na H."/>
            <person name="Sandor L."/>
            <person name="Lipzen A."/>
            <person name="Clum A."/>
            <person name="Barry K."/>
            <person name="Grigoriev I.V."/>
            <person name="Martin F.M."/>
            <person name="Stajich J.E."/>
            <person name="Smith M.E."/>
            <person name="Bonito G."/>
            <person name="Spatafora J.W."/>
        </authorList>
    </citation>
    <scope>NUCLEOTIDE SEQUENCE [LARGE SCALE GENOMIC DNA]</scope>
    <source>
        <strain evidence="4 5">AD002</strain>
    </source>
</reference>
<feature type="transmembrane region" description="Helical" evidence="2">
    <location>
        <begin position="413"/>
        <end position="435"/>
    </location>
</feature>
<name>A0A433QSH8_9FUNG</name>
<feature type="domain" description="DUF1206" evidence="3">
    <location>
        <begin position="367"/>
        <end position="435"/>
    </location>
</feature>
<evidence type="ECO:0000256" key="1">
    <source>
        <dbReference type="SAM" id="MobiDB-lite"/>
    </source>
</evidence>
<feature type="compositionally biased region" description="Basic and acidic residues" evidence="1">
    <location>
        <begin position="512"/>
        <end position="521"/>
    </location>
</feature>
<evidence type="ECO:0000259" key="3">
    <source>
        <dbReference type="Pfam" id="PF06724"/>
    </source>
</evidence>
<keyword evidence="2" id="KW-1133">Transmembrane helix</keyword>
<feature type="region of interest" description="Disordered" evidence="1">
    <location>
        <begin position="99"/>
        <end position="149"/>
    </location>
</feature>
<feature type="compositionally biased region" description="Basic and acidic residues" evidence="1">
    <location>
        <begin position="486"/>
        <end position="504"/>
    </location>
</feature>
<dbReference type="Pfam" id="PF06724">
    <property type="entry name" value="DUF1206"/>
    <property type="match status" value="2"/>
</dbReference>
<dbReference type="EMBL" id="RBNJ01001838">
    <property type="protein sequence ID" value="RUS32708.1"/>
    <property type="molecule type" value="Genomic_DNA"/>
</dbReference>
<gene>
    <name evidence="4" type="ORF">BC938DRAFT_474541</name>
</gene>
<feature type="transmembrane region" description="Helical" evidence="2">
    <location>
        <begin position="218"/>
        <end position="245"/>
    </location>
</feature>
<feature type="domain" description="DUF1206" evidence="3">
    <location>
        <begin position="180"/>
        <end position="253"/>
    </location>
</feature>
<dbReference type="InterPro" id="IPR009597">
    <property type="entry name" value="DUF1206"/>
</dbReference>
<feature type="compositionally biased region" description="Low complexity" evidence="1">
    <location>
        <begin position="128"/>
        <end position="148"/>
    </location>
</feature>
<feature type="region of interest" description="Disordered" evidence="1">
    <location>
        <begin position="38"/>
        <end position="84"/>
    </location>
</feature>
<proteinExistence type="predicted"/>
<keyword evidence="2" id="KW-0812">Transmembrane</keyword>
<sequence>MAQEEYSVEYIPPNSIGVHPNTDTDNHTLYNANSSHFNGDGGVHPPHNPIGSHPGLGISNNHDAANPHTHLQPPRMTPLPHSNSFHLIPLTPLYEDKTISQSASESEKLGKRWRSGSGSGSGSGNGSGSSVSHSSDSSSHHSSSSHSGIQENLEEAWGEFVHPAGVKPKHKRIVTWLGKVGFTTKGIVYGLIGGMTCASANRLNLTGTATDNESPQGVFIFIGGIPIGTPLLVIMFIGVLFYAVWRFWEAITGQGADAQFSAKKNFFRYRLSPFVSGCVYTAYLYYIIKLIPMASQSRSEVGSPGCFPSCWRDSGLGRAGLVLFGIAFSIATVTQLINTLTVGWHRDLRVRHSHPIIKYGIYTLGHAGFLARAGVFLFVAVLMFHALAVPVDSTHSTVANALNFLLPTTAGKVLMFILGIGLIFFGLFAILNSAYKYFPTPPPSREQDRSREGEEEEARKPGMWRKVTKWAGYTDQPKSPFEIEENEKVERERSDKVENGHKADGGYFNFRSRGDNEKRGG</sequence>
<accession>A0A433QSH8</accession>
<feature type="transmembrane region" description="Helical" evidence="2">
    <location>
        <begin position="361"/>
        <end position="387"/>
    </location>
</feature>
<evidence type="ECO:0000313" key="5">
    <source>
        <dbReference type="Proteomes" id="UP000274822"/>
    </source>
</evidence>
<protein>
    <recommendedName>
        <fullName evidence="3">DUF1206 domain-containing protein</fullName>
    </recommendedName>
</protein>
<dbReference type="Proteomes" id="UP000274822">
    <property type="component" value="Unassembled WGS sequence"/>
</dbReference>